<feature type="binding site" evidence="11">
    <location>
        <position position="180"/>
    </location>
    <ligand>
        <name>Zn(2+)</name>
        <dbReference type="ChEBI" id="CHEBI:29105"/>
        <label>2</label>
    </ligand>
</feature>
<feature type="zinc finger region" description="CR-type" evidence="12">
    <location>
        <begin position="147"/>
        <end position="229"/>
    </location>
</feature>
<dbReference type="Gene3D" id="1.10.287.110">
    <property type="entry name" value="DnaJ domain"/>
    <property type="match status" value="1"/>
</dbReference>
<dbReference type="PANTHER" id="PTHR43096:SF48">
    <property type="entry name" value="CHAPERONE PROTEIN DNAJ"/>
    <property type="match status" value="1"/>
</dbReference>
<feature type="binding site" evidence="11">
    <location>
        <position position="163"/>
    </location>
    <ligand>
        <name>Zn(2+)</name>
        <dbReference type="ChEBI" id="CHEBI:29105"/>
        <label>1</label>
    </ligand>
</feature>
<dbReference type="AlphaFoldDB" id="A0A1G1W0X9"/>
<evidence type="ECO:0000256" key="11">
    <source>
        <dbReference type="HAMAP-Rule" id="MF_01152"/>
    </source>
</evidence>
<dbReference type="InterPro" id="IPR036410">
    <property type="entry name" value="HSP_DnaJ_Cys-rich_dom_sf"/>
</dbReference>
<dbReference type="GO" id="GO:0031072">
    <property type="term" value="F:heat shock protein binding"/>
    <property type="evidence" value="ECO:0007669"/>
    <property type="project" value="InterPro"/>
</dbReference>
<evidence type="ECO:0000256" key="6">
    <source>
        <dbReference type="ARBA" id="ARBA00022833"/>
    </source>
</evidence>
<dbReference type="GO" id="GO:0009408">
    <property type="term" value="P:response to heat"/>
    <property type="evidence" value="ECO:0007669"/>
    <property type="project" value="InterPro"/>
</dbReference>
<dbReference type="SUPFAM" id="SSF46565">
    <property type="entry name" value="Chaperone J-domain"/>
    <property type="match status" value="1"/>
</dbReference>
<evidence type="ECO:0000259" key="13">
    <source>
        <dbReference type="PROSITE" id="PS50076"/>
    </source>
</evidence>
<dbReference type="EMBL" id="MHCN01000015">
    <property type="protein sequence ID" value="OGY21301.1"/>
    <property type="molecule type" value="Genomic_DNA"/>
</dbReference>
<dbReference type="GO" id="GO:0051082">
    <property type="term" value="F:unfolded protein binding"/>
    <property type="evidence" value="ECO:0007669"/>
    <property type="project" value="UniProtKB-UniRule"/>
</dbReference>
<dbReference type="InterPro" id="IPR002939">
    <property type="entry name" value="DnaJ_C"/>
</dbReference>
<feature type="binding site" evidence="11">
    <location>
        <position position="160"/>
    </location>
    <ligand>
        <name>Zn(2+)</name>
        <dbReference type="ChEBI" id="CHEBI:29105"/>
        <label>1</label>
    </ligand>
</feature>
<comment type="similarity">
    <text evidence="9 11">Belongs to the DnaJ family.</text>
</comment>
<evidence type="ECO:0000256" key="1">
    <source>
        <dbReference type="ARBA" id="ARBA00022490"/>
    </source>
</evidence>
<feature type="binding site" evidence="11">
    <location>
        <position position="206"/>
    </location>
    <ligand>
        <name>Zn(2+)</name>
        <dbReference type="ChEBI" id="CHEBI:29105"/>
        <label>2</label>
    </ligand>
</feature>
<comment type="caution">
    <text evidence="15">The sequence shown here is derived from an EMBL/GenBank/DDBJ whole genome shotgun (WGS) entry which is preliminary data.</text>
</comment>
<dbReference type="HAMAP" id="MF_01152">
    <property type="entry name" value="DnaJ"/>
    <property type="match status" value="1"/>
</dbReference>
<feature type="binding site" evidence="11">
    <location>
        <position position="203"/>
    </location>
    <ligand>
        <name>Zn(2+)</name>
        <dbReference type="ChEBI" id="CHEBI:29105"/>
        <label>2</label>
    </ligand>
</feature>
<dbReference type="NCBIfam" id="NF008035">
    <property type="entry name" value="PRK10767.1"/>
    <property type="match status" value="1"/>
</dbReference>
<evidence type="ECO:0000259" key="14">
    <source>
        <dbReference type="PROSITE" id="PS51188"/>
    </source>
</evidence>
<evidence type="ECO:0000256" key="8">
    <source>
        <dbReference type="ARBA" id="ARBA00023186"/>
    </source>
</evidence>
<keyword evidence="3 11" id="KW-0479">Metal-binding</keyword>
<accession>A0A1G1W0X9</accession>
<reference evidence="15 16" key="1">
    <citation type="journal article" date="2016" name="Nat. Commun.">
        <title>Thousands of microbial genomes shed light on interconnected biogeochemical processes in an aquifer system.</title>
        <authorList>
            <person name="Anantharaman K."/>
            <person name="Brown C.T."/>
            <person name="Hug L.A."/>
            <person name="Sharon I."/>
            <person name="Castelle C.J."/>
            <person name="Probst A.J."/>
            <person name="Thomas B.C."/>
            <person name="Singh A."/>
            <person name="Wilkins M.J."/>
            <person name="Karaoz U."/>
            <person name="Brodie E.L."/>
            <person name="Williams K.H."/>
            <person name="Hubbard S.S."/>
            <person name="Banfield J.F."/>
        </authorList>
    </citation>
    <scope>NUCLEOTIDE SEQUENCE [LARGE SCALE GENOMIC DNA]</scope>
</reference>
<dbReference type="NCBIfam" id="TIGR02349">
    <property type="entry name" value="DnaJ_bact"/>
    <property type="match status" value="1"/>
</dbReference>
<dbReference type="Pfam" id="PF00684">
    <property type="entry name" value="DnaJ_CXXCXGXG"/>
    <property type="match status" value="1"/>
</dbReference>
<feature type="binding site" evidence="11">
    <location>
        <position position="220"/>
    </location>
    <ligand>
        <name>Zn(2+)</name>
        <dbReference type="ChEBI" id="CHEBI:29105"/>
        <label>1</label>
    </ligand>
</feature>
<dbReference type="CDD" id="cd10719">
    <property type="entry name" value="DnaJ_zf"/>
    <property type="match status" value="1"/>
</dbReference>
<dbReference type="InterPro" id="IPR018253">
    <property type="entry name" value="DnaJ_domain_CS"/>
</dbReference>
<dbReference type="Proteomes" id="UP000176299">
    <property type="component" value="Unassembled WGS sequence"/>
</dbReference>
<dbReference type="FunFam" id="2.10.230.10:FF:000002">
    <property type="entry name" value="Molecular chaperone DnaJ"/>
    <property type="match status" value="1"/>
</dbReference>
<dbReference type="PRINTS" id="PR00625">
    <property type="entry name" value="JDOMAIN"/>
</dbReference>
<dbReference type="SMART" id="SM00271">
    <property type="entry name" value="DnaJ"/>
    <property type="match status" value="1"/>
</dbReference>
<dbReference type="InterPro" id="IPR012724">
    <property type="entry name" value="DnaJ"/>
</dbReference>
<name>A0A1G1W0X9_9BACT</name>
<dbReference type="SUPFAM" id="SSF57938">
    <property type="entry name" value="DnaJ/Hsp40 cysteine-rich domain"/>
    <property type="match status" value="1"/>
</dbReference>
<dbReference type="GO" id="GO:0042026">
    <property type="term" value="P:protein refolding"/>
    <property type="evidence" value="ECO:0007669"/>
    <property type="project" value="TreeGrafter"/>
</dbReference>
<keyword evidence="4 11" id="KW-0677">Repeat</keyword>
<dbReference type="CDD" id="cd06257">
    <property type="entry name" value="DnaJ"/>
    <property type="match status" value="1"/>
</dbReference>
<dbReference type="PANTHER" id="PTHR43096">
    <property type="entry name" value="DNAJ HOMOLOG 1, MITOCHONDRIAL-RELATED"/>
    <property type="match status" value="1"/>
</dbReference>
<comment type="cofactor">
    <cofactor evidence="11">
        <name>Zn(2+)</name>
        <dbReference type="ChEBI" id="CHEBI:29105"/>
    </cofactor>
    <text evidence="11">Binds 2 Zn(2+) ions per monomer.</text>
</comment>
<dbReference type="STRING" id="1802591.A2113_00210"/>
<evidence type="ECO:0000256" key="4">
    <source>
        <dbReference type="ARBA" id="ARBA00022737"/>
    </source>
</evidence>
<keyword evidence="8 11" id="KW-0143">Chaperone</keyword>
<feature type="domain" description="J" evidence="13">
    <location>
        <begin position="5"/>
        <end position="69"/>
    </location>
</feature>
<keyword evidence="2 11" id="KW-0235">DNA replication</keyword>
<evidence type="ECO:0000256" key="5">
    <source>
        <dbReference type="ARBA" id="ARBA00022771"/>
    </source>
</evidence>
<keyword evidence="7 11" id="KW-0346">Stress response</keyword>
<comment type="domain">
    <text evidence="11">The J domain is necessary and sufficient to stimulate DnaK ATPase activity. Zinc center 1 plays an important role in the autonomous, DnaK-independent chaperone activity of DnaJ. Zinc center 2 is essential for interaction with DnaK and for DnaJ activity.</text>
</comment>
<sequence length="364" mass="40157">MAKKDYYETLGVGKTASADEIKKAYRNLARKHHPDVDKSDGAEGRFKEINEAYQILSDPQKREAYDRFGHAAFEGAPATGAPGGFHYEYGPGIEFDFDFGGFRDPFDIFEEFFGFRSPFERVTRRGPQKGESLHFEMTIPFEEAAFGVTRNIEIPRAETCPECHGSGAEKGFQPVTCPTCQGKGRVARATQSIFGTFMTSSTCPTCKAEGSVIEKKCSTCTGKGRVRGLNESQVKIPAGVDDGDTIRFSGLGQAGEKGGGYGDLYLTIRVLPHKEFKRAGYDIYFEQTISFSQAALGDVVEVPTLDGRLKLKIPEGTQTGTEFRLKEKGIKHVRGRGDEYVRVKVVTPKHLSSKQKEALKGLED</sequence>
<comment type="subunit">
    <text evidence="11">Homodimer.</text>
</comment>
<dbReference type="PROSITE" id="PS50076">
    <property type="entry name" value="DNAJ_2"/>
    <property type="match status" value="1"/>
</dbReference>
<feature type="domain" description="CR-type" evidence="14">
    <location>
        <begin position="147"/>
        <end position="229"/>
    </location>
</feature>
<dbReference type="SUPFAM" id="SSF49493">
    <property type="entry name" value="HSP40/DnaJ peptide-binding domain"/>
    <property type="match status" value="2"/>
</dbReference>
<dbReference type="InterPro" id="IPR001623">
    <property type="entry name" value="DnaJ_domain"/>
</dbReference>
<dbReference type="Pfam" id="PF00226">
    <property type="entry name" value="DnaJ"/>
    <property type="match status" value="1"/>
</dbReference>
<keyword evidence="1 11" id="KW-0963">Cytoplasm</keyword>
<dbReference type="Gene3D" id="2.60.260.20">
    <property type="entry name" value="Urease metallochaperone UreE, N-terminal domain"/>
    <property type="match status" value="2"/>
</dbReference>
<dbReference type="PROSITE" id="PS00636">
    <property type="entry name" value="DNAJ_1"/>
    <property type="match status" value="1"/>
</dbReference>
<gene>
    <name evidence="11" type="primary">dnaJ</name>
    <name evidence="15" type="ORF">A2113_00210</name>
</gene>
<dbReference type="Gene3D" id="2.10.230.10">
    <property type="entry name" value="Heat shock protein DnaJ, cysteine-rich domain"/>
    <property type="match status" value="1"/>
</dbReference>
<comment type="caution">
    <text evidence="11">Lacks conserved residue(s) required for the propagation of feature annotation.</text>
</comment>
<dbReference type="InterPro" id="IPR036869">
    <property type="entry name" value="J_dom_sf"/>
</dbReference>
<proteinExistence type="inferred from homology"/>
<evidence type="ECO:0000313" key="15">
    <source>
        <dbReference type="EMBL" id="OGY21301.1"/>
    </source>
</evidence>
<dbReference type="GO" id="GO:0006260">
    <property type="term" value="P:DNA replication"/>
    <property type="evidence" value="ECO:0007669"/>
    <property type="project" value="UniProtKB-KW"/>
</dbReference>
<comment type="subcellular location">
    <subcellularLocation>
        <location evidence="11">Cytoplasm</location>
    </subcellularLocation>
</comment>
<dbReference type="InterPro" id="IPR001305">
    <property type="entry name" value="HSP_DnaJ_Cys-rich_dom"/>
</dbReference>
<dbReference type="FunFam" id="2.60.260.20:FF:000005">
    <property type="entry name" value="Chaperone protein dnaJ 1, mitochondrial"/>
    <property type="match status" value="1"/>
</dbReference>
<dbReference type="CDD" id="cd10747">
    <property type="entry name" value="DnaJ_C"/>
    <property type="match status" value="1"/>
</dbReference>
<organism evidence="15 16">
    <name type="scientific">Candidatus Woykebacteria bacterium GWA1_44_8</name>
    <dbReference type="NCBI Taxonomy" id="1802591"/>
    <lineage>
        <taxon>Bacteria</taxon>
        <taxon>Candidatus Woykeibacteriota</taxon>
    </lineage>
</organism>
<feature type="binding site" evidence="11">
    <location>
        <position position="177"/>
    </location>
    <ligand>
        <name>Zn(2+)</name>
        <dbReference type="ChEBI" id="CHEBI:29105"/>
        <label>2</label>
    </ligand>
</feature>
<evidence type="ECO:0000256" key="3">
    <source>
        <dbReference type="ARBA" id="ARBA00022723"/>
    </source>
</evidence>
<protein>
    <recommendedName>
        <fullName evidence="10 11">Chaperone protein DnaJ</fullName>
    </recommendedName>
</protein>
<feature type="binding site" evidence="11">
    <location>
        <position position="217"/>
    </location>
    <ligand>
        <name>Zn(2+)</name>
        <dbReference type="ChEBI" id="CHEBI:29105"/>
        <label>1</label>
    </ligand>
</feature>
<evidence type="ECO:0000256" key="10">
    <source>
        <dbReference type="ARBA" id="ARBA00067609"/>
    </source>
</evidence>
<keyword evidence="6 11" id="KW-0862">Zinc</keyword>
<comment type="function">
    <text evidence="11">Participates actively in the response to hyperosmotic and heat shock by preventing the aggregation of stress-denatured proteins and by disaggregating proteins, also in an autonomous, DnaK-independent fashion. Unfolded proteins bind initially to DnaJ; upon interaction with the DnaJ-bound protein, DnaK hydrolyzes its bound ATP, resulting in the formation of a stable complex. GrpE releases ADP from DnaK; ATP binding to DnaK triggers the release of the substrate protein, thus completing the reaction cycle. Several rounds of ATP-dependent interactions between DnaJ, DnaK and GrpE are required for fully efficient folding. Also involved, together with DnaK and GrpE, in the DNA replication of plasmids through activation of initiation proteins.</text>
</comment>
<evidence type="ECO:0000256" key="12">
    <source>
        <dbReference type="PROSITE-ProRule" id="PRU00546"/>
    </source>
</evidence>
<dbReference type="PROSITE" id="PS51188">
    <property type="entry name" value="ZF_CR"/>
    <property type="match status" value="1"/>
</dbReference>
<evidence type="ECO:0000256" key="7">
    <source>
        <dbReference type="ARBA" id="ARBA00023016"/>
    </source>
</evidence>
<evidence type="ECO:0000256" key="9">
    <source>
        <dbReference type="ARBA" id="ARBA00061004"/>
    </source>
</evidence>
<dbReference type="GO" id="GO:0005524">
    <property type="term" value="F:ATP binding"/>
    <property type="evidence" value="ECO:0007669"/>
    <property type="project" value="InterPro"/>
</dbReference>
<dbReference type="InterPro" id="IPR008971">
    <property type="entry name" value="HSP40/DnaJ_pept-bd"/>
</dbReference>
<evidence type="ECO:0000313" key="16">
    <source>
        <dbReference type="Proteomes" id="UP000176299"/>
    </source>
</evidence>
<evidence type="ECO:0000256" key="2">
    <source>
        <dbReference type="ARBA" id="ARBA00022705"/>
    </source>
</evidence>
<dbReference type="GO" id="GO:0005737">
    <property type="term" value="C:cytoplasm"/>
    <property type="evidence" value="ECO:0007669"/>
    <property type="project" value="UniProtKB-SubCell"/>
</dbReference>
<keyword evidence="5 11" id="KW-0863">Zinc-finger</keyword>
<dbReference type="GO" id="GO:0008270">
    <property type="term" value="F:zinc ion binding"/>
    <property type="evidence" value="ECO:0007669"/>
    <property type="project" value="UniProtKB-UniRule"/>
</dbReference>
<dbReference type="Pfam" id="PF01556">
    <property type="entry name" value="DnaJ_C"/>
    <property type="match status" value="1"/>
</dbReference>